<organism evidence="1 2">
    <name type="scientific">Acaulospora morrowiae</name>
    <dbReference type="NCBI Taxonomy" id="94023"/>
    <lineage>
        <taxon>Eukaryota</taxon>
        <taxon>Fungi</taxon>
        <taxon>Fungi incertae sedis</taxon>
        <taxon>Mucoromycota</taxon>
        <taxon>Glomeromycotina</taxon>
        <taxon>Glomeromycetes</taxon>
        <taxon>Diversisporales</taxon>
        <taxon>Acaulosporaceae</taxon>
        <taxon>Acaulospora</taxon>
    </lineage>
</organism>
<dbReference type="Proteomes" id="UP000789342">
    <property type="component" value="Unassembled WGS sequence"/>
</dbReference>
<evidence type="ECO:0000313" key="2">
    <source>
        <dbReference type="Proteomes" id="UP000789342"/>
    </source>
</evidence>
<accession>A0A9N8VBT6</accession>
<name>A0A9N8VBT6_9GLOM</name>
<dbReference type="AlphaFoldDB" id="A0A9N8VBT6"/>
<protein>
    <submittedName>
        <fullName evidence="1">894_t:CDS:1</fullName>
    </submittedName>
</protein>
<sequence length="140" mass="16307">MGLSQRVSTVRQIKTDIVNTQDHVIASMNLMLEKSRRIQNMYNDNGSIKNALSELECTAKVAIENAKEVQQDIRYLCEKFESLDTMMEDGGDKMKLMECEDAFKVIREKHEAFQDLFREQVERMNNLLDFVEKFGCIFVL</sequence>
<comment type="caution">
    <text evidence="1">The sequence shown here is derived from an EMBL/GenBank/DDBJ whole genome shotgun (WGS) entry which is preliminary data.</text>
</comment>
<keyword evidence="2" id="KW-1185">Reference proteome</keyword>
<dbReference type="EMBL" id="CAJVPV010000164">
    <property type="protein sequence ID" value="CAG8445171.1"/>
    <property type="molecule type" value="Genomic_DNA"/>
</dbReference>
<evidence type="ECO:0000313" key="1">
    <source>
        <dbReference type="EMBL" id="CAG8445171.1"/>
    </source>
</evidence>
<proteinExistence type="predicted"/>
<reference evidence="1" key="1">
    <citation type="submission" date="2021-06" db="EMBL/GenBank/DDBJ databases">
        <authorList>
            <person name="Kallberg Y."/>
            <person name="Tangrot J."/>
            <person name="Rosling A."/>
        </authorList>
    </citation>
    <scope>NUCLEOTIDE SEQUENCE</scope>
    <source>
        <strain evidence="1">CL551</strain>
    </source>
</reference>
<gene>
    <name evidence="1" type="ORF">AMORRO_LOCUS563</name>
</gene>